<proteinExistence type="predicted"/>
<keyword evidence="3" id="KW-1185">Reference proteome</keyword>
<feature type="chain" id="PRO_5012509121" description="Lysozyme inhibitor" evidence="1">
    <location>
        <begin position="18"/>
        <end position="116"/>
    </location>
</feature>
<accession>A0A1Y5REJ0</accession>
<evidence type="ECO:0000256" key="1">
    <source>
        <dbReference type="SAM" id="SignalP"/>
    </source>
</evidence>
<gene>
    <name evidence="2" type="ORF">PSJ8397_00350</name>
</gene>
<dbReference type="AlphaFoldDB" id="A0A1Y5REJ0"/>
<evidence type="ECO:0008006" key="4">
    <source>
        <dbReference type="Google" id="ProtNLM"/>
    </source>
</evidence>
<keyword evidence="1" id="KW-0732">Signal</keyword>
<evidence type="ECO:0000313" key="2">
    <source>
        <dbReference type="EMBL" id="SLN15616.1"/>
    </source>
</evidence>
<evidence type="ECO:0000313" key="3">
    <source>
        <dbReference type="Proteomes" id="UP000193623"/>
    </source>
</evidence>
<dbReference type="Proteomes" id="UP000193623">
    <property type="component" value="Unassembled WGS sequence"/>
</dbReference>
<sequence>MKYALTLLTLAGTPAVAQTLDLACTGTAPDWSLTLNGETVEFDYRRTSDLTLMLDTPAVGEAAPRALTLIGRGDSAILILEKTDACRFGTDAGGYDAMVLTQRGETPVLLTGCCLS</sequence>
<protein>
    <recommendedName>
        <fullName evidence="4">Lysozyme inhibitor</fullName>
    </recommendedName>
</protein>
<name>A0A1Y5REJ0_9RHOB</name>
<reference evidence="2 3" key="1">
    <citation type="submission" date="2017-03" db="EMBL/GenBank/DDBJ databases">
        <authorList>
            <person name="Afonso C.L."/>
            <person name="Miller P.J."/>
            <person name="Scott M.A."/>
            <person name="Spackman E."/>
            <person name="Goraichik I."/>
            <person name="Dimitrov K.M."/>
            <person name="Suarez D.L."/>
            <person name="Swayne D.E."/>
        </authorList>
    </citation>
    <scope>NUCLEOTIDE SEQUENCE [LARGE SCALE GENOMIC DNA]</scope>
    <source>
        <strain evidence="2 3">CECT 8397</strain>
    </source>
</reference>
<feature type="signal peptide" evidence="1">
    <location>
        <begin position="1"/>
        <end position="17"/>
    </location>
</feature>
<organism evidence="2 3">
    <name type="scientific">Pseudooctadecabacter jejudonensis</name>
    <dbReference type="NCBI Taxonomy" id="1391910"/>
    <lineage>
        <taxon>Bacteria</taxon>
        <taxon>Pseudomonadati</taxon>
        <taxon>Pseudomonadota</taxon>
        <taxon>Alphaproteobacteria</taxon>
        <taxon>Rhodobacterales</taxon>
        <taxon>Paracoccaceae</taxon>
        <taxon>Pseudooctadecabacter</taxon>
    </lineage>
</organism>
<dbReference type="OrthoDB" id="7875866at2"/>
<dbReference type="RefSeq" id="WP_085862829.1">
    <property type="nucleotide sequence ID" value="NZ_FWFT01000001.1"/>
</dbReference>
<dbReference type="EMBL" id="FWFT01000001">
    <property type="protein sequence ID" value="SLN15616.1"/>
    <property type="molecule type" value="Genomic_DNA"/>
</dbReference>